<evidence type="ECO:0000313" key="4">
    <source>
        <dbReference type="Proteomes" id="UP000612456"/>
    </source>
</evidence>
<dbReference type="InterPro" id="IPR002252">
    <property type="entry name" value="Glyco_hydro_36"/>
</dbReference>
<gene>
    <name evidence="3" type="ORF">GCM10010911_49260</name>
</gene>
<protein>
    <recommendedName>
        <fullName evidence="5">Alpha-galactosidase</fullName>
    </recommendedName>
</protein>
<keyword evidence="1" id="KW-0378">Hydrolase</keyword>
<dbReference type="RefSeq" id="WP_188995915.1">
    <property type="nucleotide sequence ID" value="NZ_BMHP01000003.1"/>
</dbReference>
<dbReference type="Gene3D" id="3.20.20.70">
    <property type="entry name" value="Aldolase class I"/>
    <property type="match status" value="1"/>
</dbReference>
<proteinExistence type="predicted"/>
<dbReference type="SUPFAM" id="SSF51445">
    <property type="entry name" value="(Trans)glycosidases"/>
    <property type="match status" value="1"/>
</dbReference>
<organism evidence="3 4">
    <name type="scientific">Paenibacillus nasutitermitis</name>
    <dbReference type="NCBI Taxonomy" id="1652958"/>
    <lineage>
        <taxon>Bacteria</taxon>
        <taxon>Bacillati</taxon>
        <taxon>Bacillota</taxon>
        <taxon>Bacilli</taxon>
        <taxon>Bacillales</taxon>
        <taxon>Paenibacillaceae</taxon>
        <taxon>Paenibacillus</taxon>
    </lineage>
</organism>
<dbReference type="AlphaFoldDB" id="A0A916ZAU4"/>
<dbReference type="PANTHER" id="PTHR43053:SF3">
    <property type="entry name" value="ALPHA-GALACTOSIDASE C-RELATED"/>
    <property type="match status" value="1"/>
</dbReference>
<evidence type="ECO:0000256" key="2">
    <source>
        <dbReference type="ARBA" id="ARBA00023295"/>
    </source>
</evidence>
<dbReference type="GO" id="GO:0004557">
    <property type="term" value="F:alpha-galactosidase activity"/>
    <property type="evidence" value="ECO:0007669"/>
    <property type="project" value="InterPro"/>
</dbReference>
<evidence type="ECO:0000313" key="3">
    <source>
        <dbReference type="EMBL" id="GGD85009.1"/>
    </source>
</evidence>
<dbReference type="Pfam" id="PF02065">
    <property type="entry name" value="Melibiase"/>
    <property type="match status" value="1"/>
</dbReference>
<evidence type="ECO:0008006" key="5">
    <source>
        <dbReference type="Google" id="ProtNLM"/>
    </source>
</evidence>
<reference evidence="3" key="2">
    <citation type="submission" date="2020-09" db="EMBL/GenBank/DDBJ databases">
        <authorList>
            <person name="Sun Q."/>
            <person name="Zhou Y."/>
        </authorList>
    </citation>
    <scope>NUCLEOTIDE SEQUENCE</scope>
    <source>
        <strain evidence="3">CGMCC 1.15178</strain>
    </source>
</reference>
<keyword evidence="2" id="KW-0326">Glycosidase</keyword>
<dbReference type="PANTHER" id="PTHR43053">
    <property type="entry name" value="GLYCOSIDASE FAMILY 31"/>
    <property type="match status" value="1"/>
</dbReference>
<dbReference type="CDD" id="cd14791">
    <property type="entry name" value="GH36"/>
    <property type="match status" value="1"/>
</dbReference>
<dbReference type="InterPro" id="IPR050985">
    <property type="entry name" value="Alpha-glycosidase_related"/>
</dbReference>
<evidence type="ECO:0000256" key="1">
    <source>
        <dbReference type="ARBA" id="ARBA00022801"/>
    </source>
</evidence>
<dbReference type="EMBL" id="BMHP01000003">
    <property type="protein sequence ID" value="GGD85009.1"/>
    <property type="molecule type" value="Genomic_DNA"/>
</dbReference>
<dbReference type="GO" id="GO:0016052">
    <property type="term" value="P:carbohydrate catabolic process"/>
    <property type="evidence" value="ECO:0007669"/>
    <property type="project" value="InterPro"/>
</dbReference>
<dbReference type="InterPro" id="IPR017853">
    <property type="entry name" value="GH"/>
</dbReference>
<accession>A0A916ZAU4</accession>
<dbReference type="InterPro" id="IPR013785">
    <property type="entry name" value="Aldolase_TIM"/>
</dbReference>
<reference evidence="3" key="1">
    <citation type="journal article" date="2014" name="Int. J. Syst. Evol. Microbiol.">
        <title>Complete genome sequence of Corynebacterium casei LMG S-19264T (=DSM 44701T), isolated from a smear-ripened cheese.</title>
        <authorList>
            <consortium name="US DOE Joint Genome Institute (JGI-PGF)"/>
            <person name="Walter F."/>
            <person name="Albersmeier A."/>
            <person name="Kalinowski J."/>
            <person name="Ruckert C."/>
        </authorList>
    </citation>
    <scope>NUCLEOTIDE SEQUENCE</scope>
    <source>
        <strain evidence="3">CGMCC 1.15178</strain>
    </source>
</reference>
<keyword evidence="4" id="KW-1185">Reference proteome</keyword>
<name>A0A916ZAU4_9BACL</name>
<comment type="caution">
    <text evidence="3">The sequence shown here is derived from an EMBL/GenBank/DDBJ whole genome shotgun (WGS) entry which is preliminary data.</text>
</comment>
<dbReference type="Proteomes" id="UP000612456">
    <property type="component" value="Unassembled WGS sequence"/>
</dbReference>
<sequence>MDVKVKVHDDGSFDILAGDMKLLDCYPGIDGRPLRPVQVGVTRGKDYCEAVYTLDSRELGRSGDPRQVVVRIADRSDEAGGSGIAIATELRGFTAAPHSFYPFFQARAESLPSVYRQGFGIGAATGLIAASQLAQQPLGKAESYGLAVLGGGGQYLSCWADKQDTYIHRYDIQTLGGEEGGIVISAGFRMERTAAGGAAVCLPPIQLSGFTDLEQALSAAASSIGAAMEARTHRAPAYHWCSWYYWYHRFSHQLLREYLPAFSKLQPAVPLQSIQIDAGYFPSAGDWLESNELWPEGLGPAFADIADSGYTPGIWIAPFMVGSRSSLYRDHPEWVLHDLSGHPVIEWRCYNEPKAWGYADDEYYVLDTSHPEAMNYIRGVFRTFRSQGAQLFKTDFMLWGIQDSTKVSRHTPGLTSVQYFRQLLEAIREEIGEESYWIGCIAPFMPFIGYADAMRIGDDIGAEWNDRQFGPENMIRQISGCSYMNGLFWQNDPDAVLLRDFHIHMSGAELESLALLQAVSGGTIYTSDPLHELPPERIDLFRMIVPGERVVRARQPLLHEGRKELVLTHVWPEEGRALLLFFNPTSEPLTEQYDLEQLTGVKAWHVKLWKTKWDRDVRVEQLIVKLPPHGSRLYLATLSNTTVDDNSNLWAW</sequence>